<evidence type="ECO:0000256" key="1">
    <source>
        <dbReference type="ARBA" id="ARBA00004167"/>
    </source>
</evidence>
<protein>
    <recommendedName>
        <fullName evidence="5">Translocation and assembly module TamB C-terminal domain-containing protein</fullName>
    </recommendedName>
</protein>
<keyword evidence="4" id="KW-0472">Membrane</keyword>
<dbReference type="EMBL" id="AP014564">
    <property type="protein sequence ID" value="BAV94474.1"/>
    <property type="molecule type" value="Genomic_DNA"/>
</dbReference>
<keyword evidence="7" id="KW-1185">Reference proteome</keyword>
<gene>
    <name evidence="6" type="ORF">JBKA6_0461</name>
</gene>
<sequence>MALFISVLNLKAVQTSLVKSIVEGILKNSNNRVEIGEVDISFFGDCIFKEIFIPDHHNDTLVYIPYAKIDFRSYGLVDKTISIKEAVLREIYLKMKYYKGEDKDNLREFLYSLSDSNRDSIPSIDKNLFEVDKIRLINSKYSYIDESLSAPVIIADNINSTFTNVFLRDSLHVDIKINSLEEVRGVNCTNLQTSLVANSEKISFTNTKLSTSKSDLNLAHIDFNWGDKPVDSLKMDIVLNKSKISMAEIGRYIPSVKSHESLHVSGIFKGPISDFKTGEIKISSIDNTDSSTLKMHLKKQGKGYGLKIDLLDLNVNYDRCIKLVPQLDSLMPNLTGTERFNIAGYMYLSKDSISIRGEGTSTIGDFSIRELQLIDNRNYNGKINIKNFNLSSVVKDIDLQNVTGEINLYGSDFEKEKALIYLKSNILSADYNGYSYRNMQMEMDAKKGLYSIWTSVNDPKARIRLTGILDMRGLLNKYDLEINFNKFLLFPVNLSKEEGVSISSRIRARLEGNEIKNMTGSVVLRNTYYGKEGVYDNFNDLSFISSINNGRRFLSVKSGNDLQGRIEGKFNYVQILDLVKNSIGKMYKNYRPVEVDENQQISFKFKLNKLHLKSLLPNFIIGSEMEFAGNIDGDKNDMKISLYSDKVSLDNISFDNIVFNFDTKSKHVNTYLSADGMNIYKYRATKLELLSSHQNDSISILTTVNLDKYNKGISKIIAYQTFDKEGRFVLGLNETHLYMGDETWIFDKKNNSNFVMDVDTYKGVLSNTSFRSDDKSVNIKGAIKSKSDKYVHLSAKNLSLKSISKFFLGTEISGIINGDIRIHTDGEIYKPLINIGIDQIVWNDMKYDRMSLNTKFNHNTKSNYTKIDITDKNKRILVGRGHFYYLRNNKNINMTLMLSDIDLSPMNYYTKLALDNIRGKAYGHVNIGGSIGAPKFYGTLKLKNAGLKQPFIGVDFSFEEDSKIYLKDDKIHIDKINLEDTKYKTKYQLLGDLSHNSYRDWELSLKILFNNGLLLNTTYKDNKDYNGILFASGRVNITGKITEPSIDVVASTNNHTVINIPLRSNREIKEYNFINFKKDEKEEISIQKTETTGKGLDFKLDLKVTQDALAKIIFSPSVGDVISARGEGDMTLDVNSMGKFNIYGSYIIREGLYKFTLGNILNVDFKLQEDSSISWNGLIEDADLDITGTYKLSANTSPITLENYTEQSKSVNVQLKLGLNKKLNNPEFKLDIDLLDAGDELKNRFNNLMEDNPNNKKNQFLSLLTMKTFIPVSDNINEEFREPSNTPYRVLADQFSSFLSTLSDEFDFKLDYIDNYKTDENSSKLLEVGISTRQFFKNRVKINSQFRMPVGADKSNKILPELDAEVSISNDGKIKLKTFSRHNKSINSTLPNGFTNGVGISIRKDF</sequence>
<dbReference type="KEGG" id="ise:JBKA6_0461"/>
<dbReference type="PANTHER" id="PTHR36985">
    <property type="entry name" value="TRANSLOCATION AND ASSEMBLY MODULE SUBUNIT TAMB"/>
    <property type="match status" value="1"/>
</dbReference>
<keyword evidence="3" id="KW-1133">Transmembrane helix</keyword>
<dbReference type="Proteomes" id="UP000243197">
    <property type="component" value="Chromosome"/>
</dbReference>
<feature type="domain" description="Translocation and assembly module TamB C-terminal" evidence="5">
    <location>
        <begin position="979"/>
        <end position="1406"/>
    </location>
</feature>
<keyword evidence="2" id="KW-0812">Transmembrane</keyword>
<reference evidence="6 7" key="1">
    <citation type="submission" date="2014-03" db="EMBL/GenBank/DDBJ databases">
        <title>complete genome sequence of Flavobacteriaceae bacterium JBKA-6.</title>
        <authorList>
            <person name="Takano T."/>
            <person name="Nakamura Y."/>
            <person name="Takuma S."/>
            <person name="Yasuike M."/>
            <person name="Matsuyama T."/>
            <person name="Sakai T."/>
            <person name="Fujiwara A."/>
            <person name="Kimoto K."/>
            <person name="Fukuda Y."/>
            <person name="Kondo H."/>
            <person name="Hirono I."/>
            <person name="Nakayasu C."/>
        </authorList>
    </citation>
    <scope>NUCLEOTIDE SEQUENCE [LARGE SCALE GENOMIC DNA]</scope>
    <source>
        <strain evidence="6 7">JBKA-6</strain>
    </source>
</reference>
<dbReference type="Pfam" id="PF04357">
    <property type="entry name" value="TamB"/>
    <property type="match status" value="1"/>
</dbReference>
<dbReference type="GO" id="GO:0005886">
    <property type="term" value="C:plasma membrane"/>
    <property type="evidence" value="ECO:0007669"/>
    <property type="project" value="InterPro"/>
</dbReference>
<dbReference type="PANTHER" id="PTHR36985:SF1">
    <property type="entry name" value="TRANSLOCATION AND ASSEMBLY MODULE SUBUNIT TAMB"/>
    <property type="match status" value="1"/>
</dbReference>
<evidence type="ECO:0000259" key="5">
    <source>
        <dbReference type="Pfam" id="PF04357"/>
    </source>
</evidence>
<evidence type="ECO:0000313" key="6">
    <source>
        <dbReference type="EMBL" id="BAV94474.1"/>
    </source>
</evidence>
<evidence type="ECO:0000256" key="3">
    <source>
        <dbReference type="ARBA" id="ARBA00022989"/>
    </source>
</evidence>
<accession>A0A1J1DX99</accession>
<evidence type="ECO:0000313" key="7">
    <source>
        <dbReference type="Proteomes" id="UP000243197"/>
    </source>
</evidence>
<name>A0A1J1DX99_9FLAO</name>
<comment type="subcellular location">
    <subcellularLocation>
        <location evidence="1">Membrane</location>
        <topology evidence="1">Single-pass membrane protein</topology>
    </subcellularLocation>
</comment>
<dbReference type="GO" id="GO:0009306">
    <property type="term" value="P:protein secretion"/>
    <property type="evidence" value="ECO:0007669"/>
    <property type="project" value="InterPro"/>
</dbReference>
<proteinExistence type="predicted"/>
<organism evidence="6 7">
    <name type="scientific">Ichthyobacterium seriolicida</name>
    <dbReference type="NCBI Taxonomy" id="242600"/>
    <lineage>
        <taxon>Bacteria</taxon>
        <taxon>Pseudomonadati</taxon>
        <taxon>Bacteroidota</taxon>
        <taxon>Flavobacteriia</taxon>
        <taxon>Flavobacteriales</taxon>
        <taxon>Ichthyobacteriaceae</taxon>
        <taxon>Ichthyobacterium</taxon>
    </lineage>
</organism>
<dbReference type="InterPro" id="IPR007452">
    <property type="entry name" value="TamB_C"/>
</dbReference>
<evidence type="ECO:0000256" key="4">
    <source>
        <dbReference type="ARBA" id="ARBA00023136"/>
    </source>
</evidence>
<evidence type="ECO:0000256" key="2">
    <source>
        <dbReference type="ARBA" id="ARBA00022692"/>
    </source>
</evidence>